<proteinExistence type="predicted"/>
<gene>
    <name evidence="1" type="ORF">X927_04250</name>
</gene>
<dbReference type="RefSeq" id="WP_103076826.1">
    <property type="nucleotide sequence ID" value="NZ_AZRN01000012.1"/>
</dbReference>
<evidence type="ECO:0000313" key="1">
    <source>
        <dbReference type="EMBL" id="PNS00186.1"/>
    </source>
</evidence>
<evidence type="ECO:0000313" key="2">
    <source>
        <dbReference type="Proteomes" id="UP000236604"/>
    </source>
</evidence>
<sequence>MNLRSLIEIVNKGQFIRPILNYIVHYLESDRPDKNKNIVNYINVLKLKWDVKYDEALEVIDKELQKLKKGGLYYLYLDQKIYILNRIKQKKDVKKVFDELKDNFDNIPVYVRGLVVETLKNIHELYYEPDESMEKIRYWSKNYEQNPVDKGFILLSKARGEKNEERYEEAVSLNVEAFKVLKTIPHPSGMVQALNNICWWLKDTNKEKALVFIFPLGFYLGYYFDDDNFNVFNSLDTMFQVQKNNNDPLVYETAFIFSRLVSSLSGDKKKIIWNEFEYTIHDVRCFVLNIRNRNRNRNYLNTKTLRAFIRKEIGKEKTPIDSINISERTLKEFLSAKTKHIQPSTLRNIIDALEFEITTSTPICIIKELKKKDIDKKFEINLEKFKNLPQKRQISELFTSYLAHYYKEEIDLKKVIKEIEDDSLTEERCDYYTKELINSTFERNPKIDFDSLLTNIQEPEIHTNKNITFNEHPFYLGRKEVVKRFMKDLNKKNLKEFIENYIDLDIRQKKTVEKFIMNYGRYYDLKDIPKEFTPKVPKEINPFVKKYTLKRKPSAISFYVFEGEEREEFVEIIGKF</sequence>
<dbReference type="AlphaFoldDB" id="A0A2K1PBN7"/>
<name>A0A2K1PBN7_9BACT</name>
<keyword evidence="2" id="KW-1185">Reference proteome</keyword>
<comment type="caution">
    <text evidence="1">The sequence shown here is derived from an EMBL/GenBank/DDBJ whole genome shotgun (WGS) entry which is preliminary data.</text>
</comment>
<protein>
    <submittedName>
        <fullName evidence="1">Uncharacterized protein</fullName>
    </submittedName>
</protein>
<organism evidence="1 2">
    <name type="scientific">Petrotoga mexicana DSM 14811</name>
    <dbReference type="NCBI Taxonomy" id="1122954"/>
    <lineage>
        <taxon>Bacteria</taxon>
        <taxon>Thermotogati</taxon>
        <taxon>Thermotogota</taxon>
        <taxon>Thermotogae</taxon>
        <taxon>Petrotogales</taxon>
        <taxon>Petrotogaceae</taxon>
        <taxon>Petrotoga</taxon>
    </lineage>
</organism>
<reference evidence="1 2" key="1">
    <citation type="submission" date="2013-12" db="EMBL/GenBank/DDBJ databases">
        <title>Comparative genomics of Petrotoga isolates.</title>
        <authorList>
            <person name="Nesbo C.L."/>
            <person name="Charchuk R."/>
            <person name="Chow K."/>
        </authorList>
    </citation>
    <scope>NUCLEOTIDE SEQUENCE [LARGE SCALE GENOMIC DNA]</scope>
    <source>
        <strain evidence="1 2">DSM 14811</strain>
    </source>
</reference>
<dbReference type="EMBL" id="AZRN01000012">
    <property type="protein sequence ID" value="PNS00186.1"/>
    <property type="molecule type" value="Genomic_DNA"/>
</dbReference>
<accession>A0A2K1PBN7</accession>
<dbReference type="Proteomes" id="UP000236604">
    <property type="component" value="Unassembled WGS sequence"/>
</dbReference>